<feature type="compositionally biased region" description="Low complexity" evidence="2">
    <location>
        <begin position="102"/>
        <end position="133"/>
    </location>
</feature>
<feature type="region of interest" description="Disordered" evidence="2">
    <location>
        <begin position="558"/>
        <end position="590"/>
    </location>
</feature>
<feature type="compositionally biased region" description="Low complexity" evidence="2">
    <location>
        <begin position="290"/>
        <end position="306"/>
    </location>
</feature>
<dbReference type="Gramene" id="KQK01125">
    <property type="protein sequence ID" value="KQK01125"/>
    <property type="gene ID" value="BRADI_3g53960v3"/>
</dbReference>
<reference evidence="3 4" key="1">
    <citation type="journal article" date="2010" name="Nature">
        <title>Genome sequencing and analysis of the model grass Brachypodium distachyon.</title>
        <authorList>
            <consortium name="International Brachypodium Initiative"/>
        </authorList>
    </citation>
    <scope>NUCLEOTIDE SEQUENCE [LARGE SCALE GENOMIC DNA]</scope>
    <source>
        <strain evidence="3 4">Bd21</strain>
    </source>
</reference>
<evidence type="ECO:0000256" key="1">
    <source>
        <dbReference type="ARBA" id="ARBA00010016"/>
    </source>
</evidence>
<organism evidence="3">
    <name type="scientific">Brachypodium distachyon</name>
    <name type="common">Purple false brome</name>
    <name type="synonym">Trachynia distachya</name>
    <dbReference type="NCBI Taxonomy" id="15368"/>
    <lineage>
        <taxon>Eukaryota</taxon>
        <taxon>Viridiplantae</taxon>
        <taxon>Streptophyta</taxon>
        <taxon>Embryophyta</taxon>
        <taxon>Tracheophyta</taxon>
        <taxon>Spermatophyta</taxon>
        <taxon>Magnoliopsida</taxon>
        <taxon>Liliopsida</taxon>
        <taxon>Poales</taxon>
        <taxon>Poaceae</taxon>
        <taxon>BOP clade</taxon>
        <taxon>Pooideae</taxon>
        <taxon>Stipodae</taxon>
        <taxon>Brachypodieae</taxon>
        <taxon>Brachypodium</taxon>
    </lineage>
</organism>
<dbReference type="GO" id="GO:0008017">
    <property type="term" value="F:microtubule binding"/>
    <property type="evidence" value="ECO:0000318"/>
    <property type="project" value="GO_Central"/>
</dbReference>
<dbReference type="OrthoDB" id="679649at2759"/>
<dbReference type="EMBL" id="CM000882">
    <property type="protein sequence ID" value="KQK01123.1"/>
    <property type="molecule type" value="Genomic_DNA"/>
</dbReference>
<feature type="compositionally biased region" description="Polar residues" evidence="2">
    <location>
        <begin position="782"/>
        <end position="810"/>
    </location>
</feature>
<name>A0A0Q3FSJ8_BRADI</name>
<feature type="compositionally biased region" description="Low complexity" evidence="2">
    <location>
        <begin position="726"/>
        <end position="736"/>
    </location>
</feature>
<reference evidence="4" key="3">
    <citation type="submission" date="2018-08" db="UniProtKB">
        <authorList>
            <consortium name="EnsemblPlants"/>
        </authorList>
    </citation>
    <scope>IDENTIFICATION</scope>
    <source>
        <strain evidence="4">cv. Bd21</strain>
    </source>
</reference>
<feature type="compositionally biased region" description="Basic and acidic residues" evidence="2">
    <location>
        <begin position="212"/>
        <end position="223"/>
    </location>
</feature>
<dbReference type="PANTHER" id="PTHR31807">
    <property type="entry name" value="AUGMIN FAMILY MEMBER"/>
    <property type="match status" value="1"/>
</dbReference>
<feature type="compositionally biased region" description="Low complexity" evidence="2">
    <location>
        <begin position="357"/>
        <end position="375"/>
    </location>
</feature>
<dbReference type="EnsemblPlants" id="KQK01123">
    <property type="protein sequence ID" value="KQK01123"/>
    <property type="gene ID" value="BRADI_3g53960v3"/>
</dbReference>
<dbReference type="Proteomes" id="UP000008810">
    <property type="component" value="Chromosome 3"/>
</dbReference>
<dbReference type="EnsemblPlants" id="KQK01125">
    <property type="protein sequence ID" value="KQK01125"/>
    <property type="gene ID" value="BRADI_3g53960v3"/>
</dbReference>
<reference evidence="3" key="2">
    <citation type="submission" date="2017-06" db="EMBL/GenBank/DDBJ databases">
        <title>WGS assembly of Brachypodium distachyon.</title>
        <authorList>
            <consortium name="The International Brachypodium Initiative"/>
            <person name="Lucas S."/>
            <person name="Harmon-Smith M."/>
            <person name="Lail K."/>
            <person name="Tice H."/>
            <person name="Grimwood J."/>
            <person name="Bruce D."/>
            <person name="Barry K."/>
            <person name="Shu S."/>
            <person name="Lindquist E."/>
            <person name="Wang M."/>
            <person name="Pitluck S."/>
            <person name="Vogel J.P."/>
            <person name="Garvin D.F."/>
            <person name="Mockler T.C."/>
            <person name="Schmutz J."/>
            <person name="Rokhsar D."/>
            <person name="Bevan M.W."/>
        </authorList>
    </citation>
    <scope>NUCLEOTIDE SEQUENCE</scope>
    <source>
        <strain evidence="3">Bd21</strain>
    </source>
</reference>
<dbReference type="EnsemblPlants" id="KQK01122">
    <property type="protein sequence ID" value="KQK01122"/>
    <property type="gene ID" value="BRADI_3g53960v3"/>
</dbReference>
<dbReference type="GO" id="GO:0005737">
    <property type="term" value="C:cytoplasm"/>
    <property type="evidence" value="ECO:0000318"/>
    <property type="project" value="GO_Central"/>
</dbReference>
<feature type="compositionally biased region" description="Polar residues" evidence="2">
    <location>
        <begin position="524"/>
        <end position="541"/>
    </location>
</feature>
<keyword evidence="5" id="KW-1185">Reference proteome</keyword>
<dbReference type="RefSeq" id="XP_024317591.1">
    <property type="nucleotide sequence ID" value="XM_024461823.1"/>
</dbReference>
<dbReference type="GO" id="GO:0051225">
    <property type="term" value="P:spindle assembly"/>
    <property type="evidence" value="ECO:0000318"/>
    <property type="project" value="GO_Central"/>
</dbReference>
<feature type="compositionally biased region" description="Low complexity" evidence="2">
    <location>
        <begin position="639"/>
        <end position="648"/>
    </location>
</feature>
<feature type="region of interest" description="Disordered" evidence="2">
    <location>
        <begin position="348"/>
        <end position="440"/>
    </location>
</feature>
<protein>
    <recommendedName>
        <fullName evidence="6">AUGMIN subunit 8</fullName>
    </recommendedName>
</protein>
<dbReference type="EMBL" id="CM000882">
    <property type="protein sequence ID" value="KQK01124.1"/>
    <property type="molecule type" value="Genomic_DNA"/>
</dbReference>
<dbReference type="STRING" id="15368.A0A0Q3FSJ8"/>
<feature type="compositionally biased region" description="Basic and acidic residues" evidence="2">
    <location>
        <begin position="187"/>
        <end position="199"/>
    </location>
</feature>
<dbReference type="RefSeq" id="XP_024317588.1">
    <property type="nucleotide sequence ID" value="XM_024461820.1"/>
</dbReference>
<feature type="compositionally biased region" description="Low complexity" evidence="2">
    <location>
        <begin position="49"/>
        <end position="63"/>
    </location>
</feature>
<dbReference type="EnsemblPlants" id="KQK01124">
    <property type="protein sequence ID" value="KQK01124"/>
    <property type="gene ID" value="BRADI_3g53960v3"/>
</dbReference>
<feature type="region of interest" description="Disordered" evidence="2">
    <location>
        <begin position="626"/>
        <end position="837"/>
    </location>
</feature>
<dbReference type="EMBL" id="CM000882">
    <property type="protein sequence ID" value="KQK01122.1"/>
    <property type="molecule type" value="Genomic_DNA"/>
</dbReference>
<accession>A0A0Q3FSJ8</accession>
<feature type="compositionally biased region" description="Basic residues" evidence="2">
    <location>
        <begin position="36"/>
        <end position="48"/>
    </location>
</feature>
<dbReference type="Gramene" id="KQK01122">
    <property type="protein sequence ID" value="KQK01122"/>
    <property type="gene ID" value="BRADI_3g53960v3"/>
</dbReference>
<dbReference type="RefSeq" id="XP_024317587.1">
    <property type="nucleotide sequence ID" value="XM_024461819.1"/>
</dbReference>
<dbReference type="GO" id="GO:0005880">
    <property type="term" value="C:nuclear microtubule"/>
    <property type="evidence" value="ECO:0000318"/>
    <property type="project" value="GO_Central"/>
</dbReference>
<sequence>MDACGIRAPGAVLLRKSELPAENGYANNGHDDAAVRRKTAPATPRRHPSPIAGRGSAPAAPANPRRHPSPNAGRSSAGSQAKRSDSTERRSASPSRLASGGSRASTPSRISAPSSPSSAPSSPSSSSSSSSTPVRDAISDTQSAPRRLSGGGGRVPDGLWPSMRNLSSSLQLESRAGRTSSFSADQTRTRDASVADRKRSPMRGRSATEQPENPHAKVIDHHRWPAMMGGRVSGNAMSRSVDLTDKINRSALSSIRSRGSVSPKGGSMSSASSALSRSIDLADKIDRLVSSSVSSRGDSPRTSSASNGTPDASKIITDGKDVKPAALPIPLQGISPVRTAVSGGTRALSKSMDLTDSSPGISPSASVSNVSNATSQTAKSSEKLIGRASSPAASRGRSPRTAAPGGIGTLSKNTDIPEKDKRPASSRGNSPRRRLVSDGVNAIVKNMDFAEKDSKTVTSSVPSRGVSPRRFASDGVDAIPRSTDFSEKDSRPSTSSSLRGVSPRKRLASNGINGMSKGMDFADKTNTPSASSAASRGISPRNQLVSDCVGTTSKVMDFADKDNRPSTSYAASRGMSPRRRLASDGANSASNNINFAEKDARTVLSSAAYRGISTVRRLASDGADTISKNMDVPEKDVRPTTSSTSRGLSPRRRLPSDGVNAISKNINLPEKDVGPVTSAASRGLSPRRRLASDGVSKSMDLSEKDTRHVTLSAASRGVSPRRRLVSDSVESISKSSDFIEKETRSSTSSVASRGISPRRRLASDGVNTLLKSTDFAGKDYRPSTSSAASRGTSPRSRVASNSIDALSRSINFADKGSRPSTSSGASRGTPRRGGLASEGIVDTVDKGSAQFQSSAGSGETSNSRLHGTNAQVEVIQFAEEVNLVTPDGCSGDASENLDSDNVGTCASSLSIAVQDRPPNSSISDGSKDMLQSVDATQKHNRAMSVKIPSRGTSPRRRLASDGIDTIPKIMDITEKDKRPITMSVPSRGMSPRRTVRSDTANIMSKSMDFSEKCNEPISSVIPSRLVSTRRILGPDGANAMSRSVDLTDKMRQPISSTVQSCRVSPRKMPSAYNRVKGTELLSSDVGPGSADDESQEENAGSSPNAASNNSEKNAPPKQLARTLSSPSRGLLRPSSPTKASSTSSFASRRLPSPLRIRPSTPVSPCSSGRSESPSSILSYIGDATRGKKSPSHMEDAHQLRLLYNRNLQWRFTNAYADEMLSIQKMGAETMLYSVWDTNSRMADSMVMKRSYVQRLRQEVKLGIVLKEQMDYLDHWAALQTDHSTSLSGAIEALKASTLRLPVTGGAKADVLTVKNAVSSAVDIMQAMGSSVCNLLSKLQATHSLVTELSSVAAKESTTLNEYRELLATAAALQVHESSLRTQLIQQTE</sequence>
<feature type="compositionally biased region" description="Low complexity" evidence="2">
    <location>
        <begin position="1097"/>
        <end position="1176"/>
    </location>
</feature>
<evidence type="ECO:0000313" key="5">
    <source>
        <dbReference type="Proteomes" id="UP000008810"/>
    </source>
</evidence>
<dbReference type="RefSeq" id="XP_010235913.2">
    <property type="nucleotide sequence ID" value="XM_010237611.3"/>
</dbReference>
<dbReference type="PANTHER" id="PTHR31807:SF37">
    <property type="entry name" value="HAUS AUGMIN-LIKE COMPLEX SUBUNIT 8"/>
    <property type="match status" value="1"/>
</dbReference>
<feature type="region of interest" description="Disordered" evidence="2">
    <location>
        <begin position="22"/>
        <end position="223"/>
    </location>
</feature>
<proteinExistence type="inferred from homology"/>
<comment type="similarity">
    <text evidence="1">Belongs to the QWRF family.</text>
</comment>
<evidence type="ECO:0008006" key="6">
    <source>
        <dbReference type="Google" id="ProtNLM"/>
    </source>
</evidence>
<dbReference type="RefSeq" id="XP_014756422.1">
    <property type="nucleotide sequence ID" value="XM_014900936.2"/>
</dbReference>
<dbReference type="GeneID" id="104583833"/>
<dbReference type="KEGG" id="bdi:104583833"/>
<feature type="compositionally biased region" description="Low complexity" evidence="2">
    <location>
        <begin position="386"/>
        <end position="404"/>
    </location>
</feature>
<feature type="compositionally biased region" description="Polar residues" evidence="2">
    <location>
        <begin position="164"/>
        <end position="186"/>
    </location>
</feature>
<dbReference type="RefSeq" id="XP_024317589.1">
    <property type="nucleotide sequence ID" value="XM_024461821.1"/>
</dbReference>
<dbReference type="RefSeq" id="XP_014756421.1">
    <property type="nucleotide sequence ID" value="XM_014900935.2"/>
</dbReference>
<dbReference type="EMBL" id="CM000882">
    <property type="protein sequence ID" value="KQK01125.1"/>
    <property type="molecule type" value="Genomic_DNA"/>
</dbReference>
<dbReference type="Gramene" id="KQK01123">
    <property type="protein sequence ID" value="KQK01123"/>
    <property type="gene ID" value="BRADI_3g53960v3"/>
</dbReference>
<gene>
    <name evidence="4" type="primary">LOC104583833</name>
    <name evidence="3" type="ORF">BRADI_3g53960v3</name>
</gene>
<feature type="compositionally biased region" description="Polar residues" evidence="2">
    <location>
        <begin position="1053"/>
        <end position="1062"/>
    </location>
</feature>
<evidence type="ECO:0000256" key="2">
    <source>
        <dbReference type="SAM" id="MobiDB-lite"/>
    </source>
</evidence>
<dbReference type="InterPro" id="IPR007573">
    <property type="entry name" value="QWRF"/>
</dbReference>
<evidence type="ECO:0000313" key="3">
    <source>
        <dbReference type="EMBL" id="KQK01125.1"/>
    </source>
</evidence>
<evidence type="ECO:0000313" key="4">
    <source>
        <dbReference type="EnsemblPlants" id="KQK01122"/>
    </source>
</evidence>
<feature type="region of interest" description="Disordered" evidence="2">
    <location>
        <begin position="290"/>
        <end position="320"/>
    </location>
</feature>
<feature type="compositionally biased region" description="Low complexity" evidence="2">
    <location>
        <begin position="456"/>
        <end position="470"/>
    </location>
</feature>
<dbReference type="RefSeq" id="XP_024317590.1">
    <property type="nucleotide sequence ID" value="XM_024461822.1"/>
</dbReference>
<feature type="region of interest" description="Disordered" evidence="2">
    <location>
        <begin position="1034"/>
        <end position="1176"/>
    </location>
</feature>
<dbReference type="Gramene" id="KQK01124">
    <property type="protein sequence ID" value="KQK01124"/>
    <property type="gene ID" value="BRADI_3g53960v3"/>
</dbReference>
<feature type="region of interest" description="Disordered" evidence="2">
    <location>
        <begin position="453"/>
        <end position="541"/>
    </location>
</feature>
<dbReference type="ExpressionAtlas" id="A0A0Q3FSJ8">
    <property type="expression patterns" value="baseline"/>
</dbReference>
<dbReference type="Pfam" id="PF04484">
    <property type="entry name" value="QWRF"/>
    <property type="match status" value="1"/>
</dbReference>
<feature type="compositionally biased region" description="Basic and acidic residues" evidence="2">
    <location>
        <begin position="82"/>
        <end position="91"/>
    </location>
</feature>